<protein>
    <submittedName>
        <fullName evidence="5">Catabolite control protein B</fullName>
    </submittedName>
</protein>
<dbReference type="SUPFAM" id="SSF47413">
    <property type="entry name" value="lambda repressor-like DNA-binding domains"/>
    <property type="match status" value="1"/>
</dbReference>
<reference evidence="5 6" key="1">
    <citation type="journal article" date="2015" name="Genome Announc.">
        <title>Expanding the biotechnology potential of lactobacilli through comparative genomics of 213 strains and associated genera.</title>
        <authorList>
            <person name="Sun Z."/>
            <person name="Harris H.M."/>
            <person name="McCann A."/>
            <person name="Guo C."/>
            <person name="Argimon S."/>
            <person name="Zhang W."/>
            <person name="Yang X."/>
            <person name="Jeffery I.B."/>
            <person name="Cooney J.C."/>
            <person name="Kagawa T.F."/>
            <person name="Liu W."/>
            <person name="Song Y."/>
            <person name="Salvetti E."/>
            <person name="Wrobel A."/>
            <person name="Rasinkangas P."/>
            <person name="Parkhill J."/>
            <person name="Rea M.C."/>
            <person name="O'Sullivan O."/>
            <person name="Ritari J."/>
            <person name="Douillard F.P."/>
            <person name="Paul Ross R."/>
            <person name="Yang R."/>
            <person name="Briner A.E."/>
            <person name="Felis G.E."/>
            <person name="de Vos W.M."/>
            <person name="Barrangou R."/>
            <person name="Klaenhammer T.R."/>
            <person name="Caufield P.W."/>
            <person name="Cui Y."/>
            <person name="Zhang H."/>
            <person name="O'Toole P.W."/>
        </authorList>
    </citation>
    <scope>NUCLEOTIDE SEQUENCE [LARGE SCALE GENOMIC DNA]</scope>
    <source>
        <strain evidence="5 6">DSM 14500</strain>
    </source>
</reference>
<dbReference type="PANTHER" id="PTHR30146">
    <property type="entry name" value="LACI-RELATED TRANSCRIPTIONAL REPRESSOR"/>
    <property type="match status" value="1"/>
</dbReference>
<accession>A0A0R1QQA6</accession>
<dbReference type="SUPFAM" id="SSF53822">
    <property type="entry name" value="Periplasmic binding protein-like I"/>
    <property type="match status" value="1"/>
</dbReference>
<sequence>MKMSNIRDVAKLSRHSVSTVSHVINNRGYVSKDTRADILEAMKQLDYHPNDVARALSTGKTNTVGVVLPYIDIPYFQKLVSAITKVAFKEEYQVTLLPSDYDAKSEIKYLEMLKHHAFDGLIFTSRAISFEKILEYEQYGPITCCENTFDYPITCAYTDRETSFVDVFKVLKVLNFDHIGVTTSRNEQDSPSTKLTKTAYKKVFGQKIDSQHLFVDAQDYSDGIDAVKYLVKEDPQLKVIFTNSDQVAAGVLRQLETMKLNIPVIGQENLDYSHLLDFSTIDHKLTEIGEYAFWSIFEKEIVKKMIPSEFILRGTLKKLHEQ</sequence>
<proteinExistence type="predicted"/>
<dbReference type="InterPro" id="IPR028082">
    <property type="entry name" value="Peripla_BP_I"/>
</dbReference>
<dbReference type="CDD" id="cd06286">
    <property type="entry name" value="PBP1_CcpB-like"/>
    <property type="match status" value="1"/>
</dbReference>
<dbReference type="PROSITE" id="PS50932">
    <property type="entry name" value="HTH_LACI_2"/>
    <property type="match status" value="1"/>
</dbReference>
<dbReference type="STRING" id="1423770.FD29_GL001563"/>
<organism evidence="5 6">
    <name type="scientific">Companilactobacillus mindensis DSM 14500</name>
    <dbReference type="NCBI Taxonomy" id="1423770"/>
    <lineage>
        <taxon>Bacteria</taxon>
        <taxon>Bacillati</taxon>
        <taxon>Bacillota</taxon>
        <taxon>Bacilli</taxon>
        <taxon>Lactobacillales</taxon>
        <taxon>Lactobacillaceae</taxon>
        <taxon>Companilactobacillus</taxon>
    </lineage>
</organism>
<evidence type="ECO:0000256" key="2">
    <source>
        <dbReference type="ARBA" id="ARBA00023125"/>
    </source>
</evidence>
<dbReference type="Pfam" id="PF00356">
    <property type="entry name" value="LacI"/>
    <property type="match status" value="1"/>
</dbReference>
<name>A0A0R1QQA6_9LACO</name>
<gene>
    <name evidence="5" type="ORF">FD29_GL001563</name>
</gene>
<dbReference type="GO" id="GO:0000976">
    <property type="term" value="F:transcription cis-regulatory region binding"/>
    <property type="evidence" value="ECO:0007669"/>
    <property type="project" value="TreeGrafter"/>
</dbReference>
<dbReference type="OrthoDB" id="9798934at2"/>
<dbReference type="PANTHER" id="PTHR30146:SF105">
    <property type="entry name" value="CATABOLITE CONTROL PROTEIN B"/>
    <property type="match status" value="1"/>
</dbReference>
<keyword evidence="1" id="KW-0805">Transcription regulation</keyword>
<dbReference type="PATRIC" id="fig|1423770.3.peg.1601"/>
<dbReference type="InterPro" id="IPR010982">
    <property type="entry name" value="Lambda_DNA-bd_dom_sf"/>
</dbReference>
<comment type="caution">
    <text evidence="5">The sequence shown here is derived from an EMBL/GenBank/DDBJ whole genome shotgun (WGS) entry which is preliminary data.</text>
</comment>
<evidence type="ECO:0000259" key="4">
    <source>
        <dbReference type="PROSITE" id="PS50932"/>
    </source>
</evidence>
<dbReference type="InterPro" id="IPR001761">
    <property type="entry name" value="Peripla_BP/Lac1_sug-bd_dom"/>
</dbReference>
<dbReference type="Proteomes" id="UP000050872">
    <property type="component" value="Unassembled WGS sequence"/>
</dbReference>
<evidence type="ECO:0000313" key="6">
    <source>
        <dbReference type="Proteomes" id="UP000050872"/>
    </source>
</evidence>
<dbReference type="CDD" id="cd01392">
    <property type="entry name" value="HTH_LacI"/>
    <property type="match status" value="1"/>
</dbReference>
<keyword evidence="2" id="KW-0238">DNA-binding</keyword>
<keyword evidence="3" id="KW-0804">Transcription</keyword>
<dbReference type="GO" id="GO:0003700">
    <property type="term" value="F:DNA-binding transcription factor activity"/>
    <property type="evidence" value="ECO:0007669"/>
    <property type="project" value="TreeGrafter"/>
</dbReference>
<evidence type="ECO:0000313" key="5">
    <source>
        <dbReference type="EMBL" id="KRL44868.1"/>
    </source>
</evidence>
<keyword evidence="6" id="KW-1185">Reference proteome</keyword>
<dbReference type="Pfam" id="PF00532">
    <property type="entry name" value="Peripla_BP_1"/>
    <property type="match status" value="1"/>
</dbReference>
<dbReference type="Gene3D" id="1.10.260.40">
    <property type="entry name" value="lambda repressor-like DNA-binding domains"/>
    <property type="match status" value="1"/>
</dbReference>
<feature type="domain" description="HTH lacI-type" evidence="4">
    <location>
        <begin position="4"/>
        <end position="58"/>
    </location>
</feature>
<dbReference type="Gene3D" id="3.40.50.2300">
    <property type="match status" value="2"/>
</dbReference>
<evidence type="ECO:0000256" key="1">
    <source>
        <dbReference type="ARBA" id="ARBA00023015"/>
    </source>
</evidence>
<dbReference type="SMART" id="SM00354">
    <property type="entry name" value="HTH_LACI"/>
    <property type="match status" value="1"/>
</dbReference>
<dbReference type="InterPro" id="IPR000843">
    <property type="entry name" value="HTH_LacI"/>
</dbReference>
<evidence type="ECO:0000256" key="3">
    <source>
        <dbReference type="ARBA" id="ARBA00023163"/>
    </source>
</evidence>
<dbReference type="AlphaFoldDB" id="A0A0R1QQA6"/>
<dbReference type="EMBL" id="AZEZ01000027">
    <property type="protein sequence ID" value="KRL44868.1"/>
    <property type="molecule type" value="Genomic_DNA"/>
</dbReference>